<dbReference type="PANTHER" id="PTHR46467:SF1">
    <property type="entry name" value="TETHER CONTAINING UBX DOMAIN FOR GLUT4"/>
    <property type="match status" value="1"/>
</dbReference>
<dbReference type="GO" id="GO:0005634">
    <property type="term" value="C:nucleus"/>
    <property type="evidence" value="ECO:0007669"/>
    <property type="project" value="TreeGrafter"/>
</dbReference>
<dbReference type="GO" id="GO:0042593">
    <property type="term" value="P:glucose homeostasis"/>
    <property type="evidence" value="ECO:0007669"/>
    <property type="project" value="TreeGrafter"/>
</dbReference>
<evidence type="ECO:0000313" key="2">
    <source>
        <dbReference type="Proteomes" id="UP000472262"/>
    </source>
</evidence>
<sequence>YIPPFRSLGSVRIALQMEDGSRLQGSFSSGQSLWDLLTHFPQTRCVLFTISV</sequence>
<reference evidence="1" key="1">
    <citation type="submission" date="2025-08" db="UniProtKB">
        <authorList>
            <consortium name="Ensembl"/>
        </authorList>
    </citation>
    <scope>IDENTIFICATION</scope>
</reference>
<dbReference type="PANTHER" id="PTHR46467">
    <property type="entry name" value="TETHER CONTAINING UBX DOMAIN FOR GLUT4"/>
    <property type="match status" value="1"/>
</dbReference>
<dbReference type="GO" id="GO:0006886">
    <property type="term" value="P:intracellular protein transport"/>
    <property type="evidence" value="ECO:0007669"/>
    <property type="project" value="TreeGrafter"/>
</dbReference>
<keyword evidence="2" id="KW-1185">Reference proteome</keyword>
<organism evidence="1 2">
    <name type="scientific">Sinocyclocheilus grahami</name>
    <name type="common">Dianchi golden-line fish</name>
    <name type="synonym">Barbus grahami</name>
    <dbReference type="NCBI Taxonomy" id="75366"/>
    <lineage>
        <taxon>Eukaryota</taxon>
        <taxon>Metazoa</taxon>
        <taxon>Chordata</taxon>
        <taxon>Craniata</taxon>
        <taxon>Vertebrata</taxon>
        <taxon>Euteleostomi</taxon>
        <taxon>Actinopterygii</taxon>
        <taxon>Neopterygii</taxon>
        <taxon>Teleostei</taxon>
        <taxon>Ostariophysi</taxon>
        <taxon>Cypriniformes</taxon>
        <taxon>Cyprinidae</taxon>
        <taxon>Cyprininae</taxon>
        <taxon>Sinocyclocheilus</taxon>
    </lineage>
</organism>
<dbReference type="AlphaFoldDB" id="A0A672K903"/>
<dbReference type="Ensembl" id="ENSSGRT00000008100.1">
    <property type="protein sequence ID" value="ENSSGRP00000007419.1"/>
    <property type="gene ID" value="ENSSGRG00000005071.1"/>
</dbReference>
<name>A0A672K903_SINGR</name>
<protein>
    <recommendedName>
        <fullName evidence="3">UBX domain-containing protein</fullName>
    </recommendedName>
</protein>
<evidence type="ECO:0008006" key="3">
    <source>
        <dbReference type="Google" id="ProtNLM"/>
    </source>
</evidence>
<dbReference type="Proteomes" id="UP000472262">
    <property type="component" value="Unassembled WGS sequence"/>
</dbReference>
<dbReference type="GO" id="GO:0005737">
    <property type="term" value="C:cytoplasm"/>
    <property type="evidence" value="ECO:0007669"/>
    <property type="project" value="TreeGrafter"/>
</dbReference>
<dbReference type="GO" id="GO:0012506">
    <property type="term" value="C:vesicle membrane"/>
    <property type="evidence" value="ECO:0007669"/>
    <property type="project" value="TreeGrafter"/>
</dbReference>
<accession>A0A672K903</accession>
<dbReference type="InParanoid" id="A0A672K903"/>
<reference evidence="1" key="2">
    <citation type="submission" date="2025-09" db="UniProtKB">
        <authorList>
            <consortium name="Ensembl"/>
        </authorList>
    </citation>
    <scope>IDENTIFICATION</scope>
</reference>
<evidence type="ECO:0000313" key="1">
    <source>
        <dbReference type="Ensembl" id="ENSSGRP00000007419.1"/>
    </source>
</evidence>
<proteinExistence type="predicted"/>